<evidence type="ECO:0000313" key="4">
    <source>
        <dbReference type="Proteomes" id="UP000297245"/>
    </source>
</evidence>
<gene>
    <name evidence="3" type="ORF">K435DRAFT_903017</name>
</gene>
<evidence type="ECO:0000313" key="3">
    <source>
        <dbReference type="EMBL" id="THU76158.1"/>
    </source>
</evidence>
<evidence type="ECO:0000256" key="2">
    <source>
        <dbReference type="SAM" id="MobiDB-lite"/>
    </source>
</evidence>
<protein>
    <submittedName>
        <fullName evidence="3">Uncharacterized protein</fullName>
    </submittedName>
</protein>
<proteinExistence type="predicted"/>
<dbReference type="Proteomes" id="UP000297245">
    <property type="component" value="Unassembled WGS sequence"/>
</dbReference>
<feature type="region of interest" description="Disordered" evidence="2">
    <location>
        <begin position="201"/>
        <end position="221"/>
    </location>
</feature>
<feature type="coiled-coil region" evidence="1">
    <location>
        <begin position="159"/>
        <end position="193"/>
    </location>
</feature>
<dbReference type="OrthoDB" id="3045710at2759"/>
<reference evidence="3 4" key="1">
    <citation type="journal article" date="2019" name="Nat. Ecol. Evol.">
        <title>Megaphylogeny resolves global patterns of mushroom evolution.</title>
        <authorList>
            <person name="Varga T."/>
            <person name="Krizsan K."/>
            <person name="Foldi C."/>
            <person name="Dima B."/>
            <person name="Sanchez-Garcia M."/>
            <person name="Sanchez-Ramirez S."/>
            <person name="Szollosi G.J."/>
            <person name="Szarkandi J.G."/>
            <person name="Papp V."/>
            <person name="Albert L."/>
            <person name="Andreopoulos W."/>
            <person name="Angelini C."/>
            <person name="Antonin V."/>
            <person name="Barry K.W."/>
            <person name="Bougher N.L."/>
            <person name="Buchanan P."/>
            <person name="Buyck B."/>
            <person name="Bense V."/>
            <person name="Catcheside P."/>
            <person name="Chovatia M."/>
            <person name="Cooper J."/>
            <person name="Damon W."/>
            <person name="Desjardin D."/>
            <person name="Finy P."/>
            <person name="Geml J."/>
            <person name="Haridas S."/>
            <person name="Hughes K."/>
            <person name="Justo A."/>
            <person name="Karasinski D."/>
            <person name="Kautmanova I."/>
            <person name="Kiss B."/>
            <person name="Kocsube S."/>
            <person name="Kotiranta H."/>
            <person name="LaButti K.M."/>
            <person name="Lechner B.E."/>
            <person name="Liimatainen K."/>
            <person name="Lipzen A."/>
            <person name="Lukacs Z."/>
            <person name="Mihaltcheva S."/>
            <person name="Morgado L.N."/>
            <person name="Niskanen T."/>
            <person name="Noordeloos M.E."/>
            <person name="Ohm R.A."/>
            <person name="Ortiz-Santana B."/>
            <person name="Ovrebo C."/>
            <person name="Racz N."/>
            <person name="Riley R."/>
            <person name="Savchenko A."/>
            <person name="Shiryaev A."/>
            <person name="Soop K."/>
            <person name="Spirin V."/>
            <person name="Szebenyi C."/>
            <person name="Tomsovsky M."/>
            <person name="Tulloss R.E."/>
            <person name="Uehling J."/>
            <person name="Grigoriev I.V."/>
            <person name="Vagvolgyi C."/>
            <person name="Papp T."/>
            <person name="Martin F.M."/>
            <person name="Miettinen O."/>
            <person name="Hibbett D.S."/>
            <person name="Nagy L.G."/>
        </authorList>
    </citation>
    <scope>NUCLEOTIDE SEQUENCE [LARGE SCALE GENOMIC DNA]</scope>
    <source>
        <strain evidence="3 4">CBS 962.96</strain>
    </source>
</reference>
<dbReference type="AlphaFoldDB" id="A0A4S8KLS5"/>
<evidence type="ECO:0000256" key="1">
    <source>
        <dbReference type="SAM" id="Coils"/>
    </source>
</evidence>
<dbReference type="EMBL" id="ML181125">
    <property type="protein sequence ID" value="THU76158.1"/>
    <property type="molecule type" value="Genomic_DNA"/>
</dbReference>
<sequence length="336" mass="38573">MNGCKFGRQAGPYQSVNEDLGLPVKVPGEVRERLWSWWNALNDLYYEFEERGHSLTNKEWRILKGALKSIAKISLSNLNDRLLDICKMSTYVPYVADISNWDEQVSRNIDMEAMGFSTPEQRGQLRILLRNAHEVTIATAKNYVDSHIDEFSTWMNEALDTAFKNNSQLQQQIATLEKLVDSQRELLQSYKVQLDRIPADAGSGHKASKIPEPPTFSGSDNKMTLEETARLQSPATTYMKSYYDKVRLGQDLGSWLNFVKELNQIYGKRDDKEGAKDEITALWSNKGLASKDFIKYAEQYRTLARILDYRDGLHIDKLHDVIPQELRNSLVMYCVS</sequence>
<accession>A0A4S8KLS5</accession>
<keyword evidence="1" id="KW-0175">Coiled coil</keyword>
<keyword evidence="4" id="KW-1185">Reference proteome</keyword>
<organism evidence="3 4">
    <name type="scientific">Dendrothele bispora (strain CBS 962.96)</name>
    <dbReference type="NCBI Taxonomy" id="1314807"/>
    <lineage>
        <taxon>Eukaryota</taxon>
        <taxon>Fungi</taxon>
        <taxon>Dikarya</taxon>
        <taxon>Basidiomycota</taxon>
        <taxon>Agaricomycotina</taxon>
        <taxon>Agaricomycetes</taxon>
        <taxon>Agaricomycetidae</taxon>
        <taxon>Agaricales</taxon>
        <taxon>Agaricales incertae sedis</taxon>
        <taxon>Dendrothele</taxon>
    </lineage>
</organism>
<name>A0A4S8KLS5_DENBC</name>